<dbReference type="STRING" id="1774969.AUC69_10585"/>
<evidence type="ECO:0000256" key="1">
    <source>
        <dbReference type="SAM" id="Phobius"/>
    </source>
</evidence>
<dbReference type="EMBL" id="LPWF01000023">
    <property type="protein sequence ID" value="ODR98312.1"/>
    <property type="molecule type" value="Genomic_DNA"/>
</dbReference>
<keyword evidence="1" id="KW-0812">Transmembrane</keyword>
<gene>
    <name evidence="2" type="ORF">AUC69_10585</name>
</gene>
<keyword evidence="3" id="KW-1185">Reference proteome</keyword>
<sequence>MKSPSRRASLQAEIASELEPGERLVWTGHPDARAVFRKLLWLIWVGGPVVAIAAWFARDFLVAQFAVLAGLALLLGPGVAALMARRTIYGLTDRRAMILSKSIGHRALSSVDLSAADKRVETLQGEGGGGTVLFVSGLAPRRRYTDYTGKFGFWDVPDAAQVAAVVQNELDRRRG</sequence>
<feature type="transmembrane region" description="Helical" evidence="1">
    <location>
        <begin position="39"/>
        <end position="57"/>
    </location>
</feature>
<feature type="transmembrane region" description="Helical" evidence="1">
    <location>
        <begin position="63"/>
        <end position="84"/>
    </location>
</feature>
<comment type="caution">
    <text evidence="2">The sequence shown here is derived from an EMBL/GenBank/DDBJ whole genome shotgun (WGS) entry which is preliminary data.</text>
</comment>
<organism evidence="2 3">
    <name type="scientific">Methyloceanibacter superfactus</name>
    <dbReference type="NCBI Taxonomy" id="1774969"/>
    <lineage>
        <taxon>Bacteria</taxon>
        <taxon>Pseudomonadati</taxon>
        <taxon>Pseudomonadota</taxon>
        <taxon>Alphaproteobacteria</taxon>
        <taxon>Hyphomicrobiales</taxon>
        <taxon>Hyphomicrobiaceae</taxon>
        <taxon>Methyloceanibacter</taxon>
    </lineage>
</organism>
<keyword evidence="1" id="KW-0472">Membrane</keyword>
<keyword evidence="1" id="KW-1133">Transmembrane helix</keyword>
<proteinExistence type="predicted"/>
<evidence type="ECO:0000313" key="2">
    <source>
        <dbReference type="EMBL" id="ODR98312.1"/>
    </source>
</evidence>
<name>A0A1E3VXR2_9HYPH</name>
<evidence type="ECO:0000313" key="3">
    <source>
        <dbReference type="Proteomes" id="UP000094472"/>
    </source>
</evidence>
<dbReference type="AlphaFoldDB" id="A0A1E3VXR2"/>
<dbReference type="RefSeq" id="WP_069441536.1">
    <property type="nucleotide sequence ID" value="NZ_LPWF01000023.1"/>
</dbReference>
<evidence type="ECO:0008006" key="4">
    <source>
        <dbReference type="Google" id="ProtNLM"/>
    </source>
</evidence>
<dbReference type="Proteomes" id="UP000094472">
    <property type="component" value="Unassembled WGS sequence"/>
</dbReference>
<protein>
    <recommendedName>
        <fullName evidence="4">DUF304 domain-containing protein</fullName>
    </recommendedName>
</protein>
<accession>A0A1E3VXR2</accession>
<dbReference type="OrthoDB" id="199424at2"/>
<reference evidence="2 3" key="1">
    <citation type="journal article" date="2016" name="Environ. Microbiol.">
        <title>New Methyloceanibacter diversity from North Sea sediments includes methanotroph containing solely the soluble methane monooxygenase.</title>
        <authorList>
            <person name="Vekeman B."/>
            <person name="Kerckhof F.M."/>
            <person name="Cremers G."/>
            <person name="de Vos P."/>
            <person name="Vandamme P."/>
            <person name="Boon N."/>
            <person name="Op den Camp H.J."/>
            <person name="Heylen K."/>
        </authorList>
    </citation>
    <scope>NUCLEOTIDE SEQUENCE [LARGE SCALE GENOMIC DNA]</scope>
    <source>
        <strain evidence="2 3">R-67175</strain>
    </source>
</reference>